<organism evidence="1 2">
    <name type="scientific">Hyalomma asiaticum</name>
    <name type="common">Tick</name>
    <dbReference type="NCBI Taxonomy" id="266040"/>
    <lineage>
        <taxon>Eukaryota</taxon>
        <taxon>Metazoa</taxon>
        <taxon>Ecdysozoa</taxon>
        <taxon>Arthropoda</taxon>
        <taxon>Chelicerata</taxon>
        <taxon>Arachnida</taxon>
        <taxon>Acari</taxon>
        <taxon>Parasitiformes</taxon>
        <taxon>Ixodida</taxon>
        <taxon>Ixodoidea</taxon>
        <taxon>Ixodidae</taxon>
        <taxon>Hyalomminae</taxon>
        <taxon>Hyalomma</taxon>
    </lineage>
</organism>
<keyword evidence="2" id="KW-1185">Reference proteome</keyword>
<name>A0ACB7TNI8_HYAAI</name>
<protein>
    <submittedName>
        <fullName evidence="1">Uncharacterized protein</fullName>
    </submittedName>
</protein>
<evidence type="ECO:0000313" key="2">
    <source>
        <dbReference type="Proteomes" id="UP000821845"/>
    </source>
</evidence>
<accession>A0ACB7TNI8</accession>
<comment type="caution">
    <text evidence="1">The sequence shown here is derived from an EMBL/GenBank/DDBJ whole genome shotgun (WGS) entry which is preliminary data.</text>
</comment>
<sequence>MGREQALRRTTKKRDSADPGRRLPGTRRDWAFADTGRSSRKRASPRALSLRQPVEGPRTNGFSFHRLQPLRIAPPVCVCVRTRSQRCVSVLV</sequence>
<dbReference type="EMBL" id="CM023481">
    <property type="protein sequence ID" value="KAH6947584.1"/>
    <property type="molecule type" value="Genomic_DNA"/>
</dbReference>
<proteinExistence type="predicted"/>
<reference evidence="1" key="1">
    <citation type="submission" date="2020-05" db="EMBL/GenBank/DDBJ databases">
        <title>Large-scale comparative analyses of tick genomes elucidate their genetic diversity and vector capacities.</title>
        <authorList>
            <person name="Jia N."/>
            <person name="Wang J."/>
            <person name="Shi W."/>
            <person name="Du L."/>
            <person name="Sun Y."/>
            <person name="Zhan W."/>
            <person name="Jiang J."/>
            <person name="Wang Q."/>
            <person name="Zhang B."/>
            <person name="Ji P."/>
            <person name="Sakyi L.B."/>
            <person name="Cui X."/>
            <person name="Yuan T."/>
            <person name="Jiang B."/>
            <person name="Yang W."/>
            <person name="Lam T.T.-Y."/>
            <person name="Chang Q."/>
            <person name="Ding S."/>
            <person name="Wang X."/>
            <person name="Zhu J."/>
            <person name="Ruan X."/>
            <person name="Zhao L."/>
            <person name="Wei J."/>
            <person name="Que T."/>
            <person name="Du C."/>
            <person name="Cheng J."/>
            <person name="Dai P."/>
            <person name="Han X."/>
            <person name="Huang E."/>
            <person name="Gao Y."/>
            <person name="Liu J."/>
            <person name="Shao H."/>
            <person name="Ye R."/>
            <person name="Li L."/>
            <person name="Wei W."/>
            <person name="Wang X."/>
            <person name="Wang C."/>
            <person name="Yang T."/>
            <person name="Huo Q."/>
            <person name="Li W."/>
            <person name="Guo W."/>
            <person name="Chen H."/>
            <person name="Zhou L."/>
            <person name="Ni X."/>
            <person name="Tian J."/>
            <person name="Zhou Y."/>
            <person name="Sheng Y."/>
            <person name="Liu T."/>
            <person name="Pan Y."/>
            <person name="Xia L."/>
            <person name="Li J."/>
            <person name="Zhao F."/>
            <person name="Cao W."/>
        </authorList>
    </citation>
    <scope>NUCLEOTIDE SEQUENCE</scope>
    <source>
        <strain evidence="1">Hyas-2018</strain>
    </source>
</reference>
<dbReference type="Proteomes" id="UP000821845">
    <property type="component" value="Chromosome 1"/>
</dbReference>
<evidence type="ECO:0000313" key="1">
    <source>
        <dbReference type="EMBL" id="KAH6947584.1"/>
    </source>
</evidence>
<gene>
    <name evidence="1" type="ORF">HPB50_020161</name>
</gene>